<dbReference type="InterPro" id="IPR051161">
    <property type="entry name" value="Mannose-6P_isomerase_type2"/>
</dbReference>
<dbReference type="Pfam" id="PF00483">
    <property type="entry name" value="NTP_transferase"/>
    <property type="match status" value="1"/>
</dbReference>
<keyword evidence="4" id="KW-1185">Reference proteome</keyword>
<dbReference type="InterPro" id="IPR005835">
    <property type="entry name" value="NTP_transferase_dom"/>
</dbReference>
<dbReference type="InterPro" id="IPR049577">
    <property type="entry name" value="GMPP_N"/>
</dbReference>
<keyword evidence="3" id="KW-0808">Transferase</keyword>
<evidence type="ECO:0000313" key="3">
    <source>
        <dbReference type="EMBL" id="MFN2974811.1"/>
    </source>
</evidence>
<feature type="domain" description="MannoseP isomerase/GMP-like beta-helix" evidence="2">
    <location>
        <begin position="319"/>
        <end position="366"/>
    </location>
</feature>
<name>A0ABW9KGD9_9BACT</name>
<proteinExistence type="predicted"/>
<dbReference type="Proteomes" id="UP001634747">
    <property type="component" value="Unassembled WGS sequence"/>
</dbReference>
<dbReference type="InterPro" id="IPR054566">
    <property type="entry name" value="ManC/GMP-like_b-helix"/>
</dbReference>
<protein>
    <submittedName>
        <fullName evidence="3">Mannose-1-phosphate guanylyltransferase</fullName>
    </submittedName>
</protein>
<organism evidence="3 4">
    <name type="scientific">Terriglobus aquaticus</name>
    <dbReference type="NCBI Taxonomy" id="940139"/>
    <lineage>
        <taxon>Bacteria</taxon>
        <taxon>Pseudomonadati</taxon>
        <taxon>Acidobacteriota</taxon>
        <taxon>Terriglobia</taxon>
        <taxon>Terriglobales</taxon>
        <taxon>Acidobacteriaceae</taxon>
        <taxon>Terriglobus</taxon>
    </lineage>
</organism>
<dbReference type="PANTHER" id="PTHR46390:SF1">
    <property type="entry name" value="MANNOSE-1-PHOSPHATE GUANYLYLTRANSFERASE"/>
    <property type="match status" value="1"/>
</dbReference>
<keyword evidence="3" id="KW-0548">Nucleotidyltransferase</keyword>
<dbReference type="InterPro" id="IPR029044">
    <property type="entry name" value="Nucleotide-diphossugar_trans"/>
</dbReference>
<reference evidence="3 4" key="1">
    <citation type="submission" date="2024-12" db="EMBL/GenBank/DDBJ databases">
        <authorList>
            <person name="Lee Y."/>
        </authorList>
    </citation>
    <scope>NUCLEOTIDE SEQUENCE [LARGE SCALE GENOMIC DNA]</scope>
    <source>
        <strain evidence="3 4">03SUJ4</strain>
    </source>
</reference>
<dbReference type="Pfam" id="PF22640">
    <property type="entry name" value="ManC_GMP_beta-helix"/>
    <property type="match status" value="1"/>
</dbReference>
<dbReference type="Gene3D" id="3.90.550.10">
    <property type="entry name" value="Spore Coat Polysaccharide Biosynthesis Protein SpsA, Chain A"/>
    <property type="match status" value="1"/>
</dbReference>
<dbReference type="EMBL" id="JBJYXY010000001">
    <property type="protein sequence ID" value="MFN2974811.1"/>
    <property type="molecule type" value="Genomic_DNA"/>
</dbReference>
<dbReference type="CDD" id="cd02509">
    <property type="entry name" value="GDP-M1P_Guanylyltransferase"/>
    <property type="match status" value="1"/>
</dbReference>
<gene>
    <name evidence="3" type="ORF">ACK2TP_03470</name>
</gene>
<accession>A0ABW9KGD9</accession>
<dbReference type="SUPFAM" id="SSF159283">
    <property type="entry name" value="Guanosine diphospho-D-mannose pyrophosphorylase/mannose-6-phosphate isomerase linker domain"/>
    <property type="match status" value="1"/>
</dbReference>
<dbReference type="SUPFAM" id="SSF53448">
    <property type="entry name" value="Nucleotide-diphospho-sugar transferases"/>
    <property type="match status" value="1"/>
</dbReference>
<dbReference type="GO" id="GO:0016779">
    <property type="term" value="F:nucleotidyltransferase activity"/>
    <property type="evidence" value="ECO:0007669"/>
    <property type="project" value="UniProtKB-KW"/>
</dbReference>
<evidence type="ECO:0000259" key="1">
    <source>
        <dbReference type="Pfam" id="PF00483"/>
    </source>
</evidence>
<dbReference type="RefSeq" id="WP_263413638.1">
    <property type="nucleotide sequence ID" value="NZ_BAABBH010000001.1"/>
</dbReference>
<feature type="domain" description="Nucleotidyl transferase" evidence="1">
    <location>
        <begin position="12"/>
        <end position="296"/>
    </location>
</feature>
<sequence>MTITSSLPAFIPVILAGGSGTRFWPRSRRARAKQVLALDGERTMIQQTVDRLLPLASPDRMWVVANNGVAEAISTQLPDLPRTRLLCEPVARNTAPACGLMAFIALREDPDAVLGVFPSDQVIRGEADFVNTLKRGIALASSGPNIVVLGIDPTHPETGYGYIELGSAQDLHISGARPVRSFTEKPDLASAQQMLASGRYAWNSGMFVARAQTLCQAIDEHAPHISATLQAIADAYGSAEFPEIFAALYPSCQNISIDFAVLEPQSRKRDHSHMYCFPASFEWKDLGSWSALHEHRSACAWGDADHNVVESPATSAFQSRGNYVYAPGRHVALLGVQNLVVVLTDDAVLVTTRERSQDVASVVRSLSEAGHTNLL</sequence>
<comment type="caution">
    <text evidence="3">The sequence shown here is derived from an EMBL/GenBank/DDBJ whole genome shotgun (WGS) entry which is preliminary data.</text>
</comment>
<evidence type="ECO:0000313" key="4">
    <source>
        <dbReference type="Proteomes" id="UP001634747"/>
    </source>
</evidence>
<evidence type="ECO:0000259" key="2">
    <source>
        <dbReference type="Pfam" id="PF22640"/>
    </source>
</evidence>
<dbReference type="PANTHER" id="PTHR46390">
    <property type="entry name" value="MANNOSE-1-PHOSPHATE GUANYLYLTRANSFERASE"/>
    <property type="match status" value="1"/>
</dbReference>